<reference evidence="1 2" key="1">
    <citation type="journal article" date="2013" name="Mar. Genomics">
        <title>Expression of sulfatases in Rhodopirellula baltica and the diversity of sulfatases in the genus Rhodopirellula.</title>
        <authorList>
            <person name="Wegner C.E."/>
            <person name="Richter-Heitmann T."/>
            <person name="Klindworth A."/>
            <person name="Klockow C."/>
            <person name="Richter M."/>
            <person name="Achstetter T."/>
            <person name="Glockner F.O."/>
            <person name="Harder J."/>
        </authorList>
    </citation>
    <scope>NUCLEOTIDE SEQUENCE [LARGE SCALE GENOMIC DNA]</scope>
    <source>
        <strain evidence="1 2">SWK14</strain>
    </source>
</reference>
<sequence length="291" mass="33070">MRHLLAVSFLLSFAVGNTRAQEVPDRAAEVERRIKNFPIPNEYWLRVLQEDVPKGKYFHETDDISDASFRDRSVQLYNRAVEVRDSKILRDAFKKFGRRESELSLLNDTLSKRIDVREDDAPFIRENMWSRGEDANKALALIADEEKKRSGWFNEFLSSELSKSEKKILVSVLIRKAKLRAFEHAVVIEDFKLSKEDLGKVHAAHRKLGRLHASSMESGSLEQFKADGAELYAEGLRAIGPAGALRFLRESMQVSGDMGTNTLKSRFALPSQEPIRVAIDEFADSLLEGTN</sequence>
<evidence type="ECO:0000313" key="2">
    <source>
        <dbReference type="Proteomes" id="UP000010959"/>
    </source>
</evidence>
<dbReference type="PATRIC" id="fig|993516.3.peg.1636"/>
<accession>L7CKP0</accession>
<evidence type="ECO:0000313" key="1">
    <source>
        <dbReference type="EMBL" id="ELP34533.1"/>
    </source>
</evidence>
<comment type="caution">
    <text evidence="1">The sequence shown here is derived from an EMBL/GenBank/DDBJ whole genome shotgun (WGS) entry which is preliminary data.</text>
</comment>
<dbReference type="Proteomes" id="UP000010959">
    <property type="component" value="Unassembled WGS sequence"/>
</dbReference>
<name>L7CKP0_RHOBT</name>
<protein>
    <submittedName>
        <fullName evidence="1">Uncharacterized protein</fullName>
    </submittedName>
</protein>
<dbReference type="AlphaFoldDB" id="L7CKP0"/>
<dbReference type="EMBL" id="AMWG01000030">
    <property type="protein sequence ID" value="ELP34533.1"/>
    <property type="molecule type" value="Genomic_DNA"/>
</dbReference>
<dbReference type="RefSeq" id="WP_007336732.1">
    <property type="nucleotide sequence ID" value="NZ_AMWG01000030.1"/>
</dbReference>
<organism evidence="1 2">
    <name type="scientific">Rhodopirellula baltica SWK14</name>
    <dbReference type="NCBI Taxonomy" id="993516"/>
    <lineage>
        <taxon>Bacteria</taxon>
        <taxon>Pseudomonadati</taxon>
        <taxon>Planctomycetota</taxon>
        <taxon>Planctomycetia</taxon>
        <taxon>Pirellulales</taxon>
        <taxon>Pirellulaceae</taxon>
        <taxon>Rhodopirellula</taxon>
    </lineage>
</organism>
<gene>
    <name evidence="1" type="ORF">RBSWK_01543</name>
</gene>
<proteinExistence type="predicted"/>